<dbReference type="AlphaFoldDB" id="A0A0F6A9F3"/>
<dbReference type="EMBL" id="AUXW01000156">
    <property type="protein sequence ID" value="KKE82812.1"/>
    <property type="molecule type" value="Genomic_DNA"/>
</dbReference>
<accession>A0A0F6A9F3</accession>
<name>A0A0F6A9F3_9GAMM</name>
<dbReference type="PATRIC" id="fig|1129367.4.peg.3211"/>
<dbReference type="RefSeq" id="WP_155401388.1">
    <property type="nucleotide sequence ID" value="NZ_AUXW01000156.1"/>
</dbReference>
<reference evidence="1 2" key="1">
    <citation type="journal article" date="2015" name="BMC Genomics">
        <title>Genome mining reveals unlocked bioactive potential of marine Gram-negative bacteria.</title>
        <authorList>
            <person name="Machado H."/>
            <person name="Sonnenschein E.C."/>
            <person name="Melchiorsen J."/>
            <person name="Gram L."/>
        </authorList>
    </citation>
    <scope>NUCLEOTIDE SEQUENCE [LARGE SCALE GENOMIC DNA]</scope>
    <source>
        <strain evidence="1 2">S4054</strain>
    </source>
</reference>
<proteinExistence type="predicted"/>
<evidence type="ECO:0000313" key="2">
    <source>
        <dbReference type="Proteomes" id="UP000033434"/>
    </source>
</evidence>
<dbReference type="Proteomes" id="UP000033434">
    <property type="component" value="Unassembled WGS sequence"/>
</dbReference>
<organism evidence="1 2">
    <name type="scientific">Pseudoalteromonas luteoviolacea S4054</name>
    <dbReference type="NCBI Taxonomy" id="1129367"/>
    <lineage>
        <taxon>Bacteria</taxon>
        <taxon>Pseudomonadati</taxon>
        <taxon>Pseudomonadota</taxon>
        <taxon>Gammaproteobacteria</taxon>
        <taxon>Alteromonadales</taxon>
        <taxon>Pseudoalteromonadaceae</taxon>
        <taxon>Pseudoalteromonas</taxon>
    </lineage>
</organism>
<protein>
    <submittedName>
        <fullName evidence="1">Uncharacterized protein</fullName>
    </submittedName>
</protein>
<gene>
    <name evidence="1" type="ORF">N479_16190</name>
</gene>
<sequence length="56" mass="6326">MTTLPPYKKYAIVALALVFGWFSSFMINGIEVNETSMYCLKLKDKANMDLCSKDAL</sequence>
<comment type="caution">
    <text evidence="1">The sequence shown here is derived from an EMBL/GenBank/DDBJ whole genome shotgun (WGS) entry which is preliminary data.</text>
</comment>
<evidence type="ECO:0000313" key="1">
    <source>
        <dbReference type="EMBL" id="KKE82812.1"/>
    </source>
</evidence>